<sequence length="349" mass="38970">MSSRKRKHRSGAHSTENNPPELDPALFVVAYEADIVRGTQAASAAQSLEVVEYLSNQPLRKKIGDALIKWGASAAFGRQPEFPGDEEDSYGPVKENQLNDNQEELWVDRFDACLLLDALPSGQSQIGSQRPESPSGWSDLPSDTEDTFFFSPAEAEDYRREKRRRTLDRAYEERLKARMVEDGDDEDSEPEDPWDGSDEEPDDTQKGLMDRTAAHLISSPNPAQLEMRILANHGADGRFAFLRGRWSRAWRLIKSKARIQAEETTRAEVEASKQPLAGLTSLAGYGDSDDESGSGKEVEDKNETGPEARVDLANDDDMTMGIARRAKAKLWAQNRRRSIGSRLEKKDTA</sequence>
<feature type="region of interest" description="Disordered" evidence="1">
    <location>
        <begin position="262"/>
        <end position="349"/>
    </location>
</feature>
<dbReference type="AlphaFoldDB" id="A0A2A9NLE1"/>
<protein>
    <submittedName>
        <fullName evidence="2">Uncharacterized protein</fullName>
    </submittedName>
</protein>
<feature type="region of interest" description="Disordered" evidence="1">
    <location>
        <begin position="176"/>
        <end position="205"/>
    </location>
</feature>
<name>A0A2A9NLE1_9AGAR</name>
<evidence type="ECO:0000256" key="1">
    <source>
        <dbReference type="SAM" id="MobiDB-lite"/>
    </source>
</evidence>
<dbReference type="EMBL" id="KZ302059">
    <property type="protein sequence ID" value="PFH48530.1"/>
    <property type="molecule type" value="Genomic_DNA"/>
</dbReference>
<feature type="region of interest" description="Disordered" evidence="1">
    <location>
        <begin position="122"/>
        <end position="153"/>
    </location>
</feature>
<organism evidence="2 3">
    <name type="scientific">Amanita thiersii Skay4041</name>
    <dbReference type="NCBI Taxonomy" id="703135"/>
    <lineage>
        <taxon>Eukaryota</taxon>
        <taxon>Fungi</taxon>
        <taxon>Dikarya</taxon>
        <taxon>Basidiomycota</taxon>
        <taxon>Agaricomycotina</taxon>
        <taxon>Agaricomycetes</taxon>
        <taxon>Agaricomycetidae</taxon>
        <taxon>Agaricales</taxon>
        <taxon>Pluteineae</taxon>
        <taxon>Amanitaceae</taxon>
        <taxon>Amanita</taxon>
    </lineage>
</organism>
<feature type="compositionally biased region" description="Basic residues" evidence="1">
    <location>
        <begin position="1"/>
        <end position="11"/>
    </location>
</feature>
<dbReference type="STRING" id="703135.A0A2A9NLE1"/>
<dbReference type="Proteomes" id="UP000242287">
    <property type="component" value="Unassembled WGS sequence"/>
</dbReference>
<feature type="region of interest" description="Disordered" evidence="1">
    <location>
        <begin position="1"/>
        <end position="23"/>
    </location>
</feature>
<keyword evidence="3" id="KW-1185">Reference proteome</keyword>
<feature type="compositionally biased region" description="Acidic residues" evidence="1">
    <location>
        <begin position="182"/>
        <end position="202"/>
    </location>
</feature>
<evidence type="ECO:0000313" key="2">
    <source>
        <dbReference type="EMBL" id="PFH48530.1"/>
    </source>
</evidence>
<feature type="compositionally biased region" description="Basic residues" evidence="1">
    <location>
        <begin position="324"/>
        <end position="339"/>
    </location>
</feature>
<feature type="compositionally biased region" description="Polar residues" evidence="1">
    <location>
        <begin position="122"/>
        <end position="136"/>
    </location>
</feature>
<dbReference type="OrthoDB" id="2552978at2759"/>
<evidence type="ECO:0000313" key="3">
    <source>
        <dbReference type="Proteomes" id="UP000242287"/>
    </source>
</evidence>
<feature type="compositionally biased region" description="Basic and acidic residues" evidence="1">
    <location>
        <begin position="293"/>
        <end position="312"/>
    </location>
</feature>
<accession>A0A2A9NLE1</accession>
<gene>
    <name evidence="2" type="ORF">AMATHDRAFT_149751</name>
</gene>
<proteinExistence type="predicted"/>
<reference evidence="2 3" key="1">
    <citation type="submission" date="2014-02" db="EMBL/GenBank/DDBJ databases">
        <title>Transposable element dynamics among asymbiotic and ectomycorrhizal Amanita fungi.</title>
        <authorList>
            <consortium name="DOE Joint Genome Institute"/>
            <person name="Hess J."/>
            <person name="Skrede I."/>
            <person name="Wolfe B."/>
            <person name="LaButti K."/>
            <person name="Ohm R.A."/>
            <person name="Grigoriev I.V."/>
            <person name="Pringle A."/>
        </authorList>
    </citation>
    <scope>NUCLEOTIDE SEQUENCE [LARGE SCALE GENOMIC DNA]</scope>
    <source>
        <strain evidence="2 3">SKay4041</strain>
    </source>
</reference>
<feature type="compositionally biased region" description="Basic and acidic residues" evidence="1">
    <location>
        <begin position="262"/>
        <end position="271"/>
    </location>
</feature>